<protein>
    <submittedName>
        <fullName evidence="1">Uncharacterized protein</fullName>
    </submittedName>
</protein>
<sequence>FTINSAGWATMINGRVRAAIKLAMLSRAVVISIFPALPTESNLRFCSNGCSGSATDTKVCSLLLLFEIPNTIEI</sequence>
<accession>X1HYA5</accession>
<feature type="non-terminal residue" evidence="1">
    <location>
        <position position="1"/>
    </location>
</feature>
<evidence type="ECO:0000313" key="1">
    <source>
        <dbReference type="EMBL" id="GAH62035.1"/>
    </source>
</evidence>
<proteinExistence type="predicted"/>
<reference evidence="1" key="1">
    <citation type="journal article" date="2014" name="Front. Microbiol.">
        <title>High frequency of phylogenetically diverse reductive dehalogenase-homologous genes in deep subseafloor sedimentary metagenomes.</title>
        <authorList>
            <person name="Kawai M."/>
            <person name="Futagami T."/>
            <person name="Toyoda A."/>
            <person name="Takaki Y."/>
            <person name="Nishi S."/>
            <person name="Hori S."/>
            <person name="Arai W."/>
            <person name="Tsubouchi T."/>
            <person name="Morono Y."/>
            <person name="Uchiyama I."/>
            <person name="Ito T."/>
            <person name="Fujiyama A."/>
            <person name="Inagaki F."/>
            <person name="Takami H."/>
        </authorList>
    </citation>
    <scope>NUCLEOTIDE SEQUENCE</scope>
    <source>
        <strain evidence="1">Expedition CK06-06</strain>
    </source>
</reference>
<organism evidence="1">
    <name type="scientific">marine sediment metagenome</name>
    <dbReference type="NCBI Taxonomy" id="412755"/>
    <lineage>
        <taxon>unclassified sequences</taxon>
        <taxon>metagenomes</taxon>
        <taxon>ecological metagenomes</taxon>
    </lineage>
</organism>
<name>X1HYA5_9ZZZZ</name>
<dbReference type="EMBL" id="BARU01034150">
    <property type="protein sequence ID" value="GAH62035.1"/>
    <property type="molecule type" value="Genomic_DNA"/>
</dbReference>
<gene>
    <name evidence="1" type="ORF">S03H2_53640</name>
</gene>
<comment type="caution">
    <text evidence="1">The sequence shown here is derived from an EMBL/GenBank/DDBJ whole genome shotgun (WGS) entry which is preliminary data.</text>
</comment>
<dbReference type="AlphaFoldDB" id="X1HYA5"/>